<dbReference type="GO" id="GO:0006351">
    <property type="term" value="P:DNA-templated transcription"/>
    <property type="evidence" value="ECO:0007669"/>
    <property type="project" value="InterPro"/>
</dbReference>
<dbReference type="OrthoDB" id="4116913at2759"/>
<comment type="subcellular location">
    <subcellularLocation>
        <location evidence="1">Nucleus</location>
    </subcellularLocation>
</comment>
<dbReference type="GO" id="GO:0008270">
    <property type="term" value="F:zinc ion binding"/>
    <property type="evidence" value="ECO:0007669"/>
    <property type="project" value="InterPro"/>
</dbReference>
<feature type="compositionally biased region" description="Low complexity" evidence="6">
    <location>
        <begin position="14"/>
        <end position="24"/>
    </location>
</feature>
<evidence type="ECO:0000256" key="2">
    <source>
        <dbReference type="ARBA" id="ARBA00023015"/>
    </source>
</evidence>
<dbReference type="GO" id="GO:0003677">
    <property type="term" value="F:DNA binding"/>
    <property type="evidence" value="ECO:0007669"/>
    <property type="project" value="UniProtKB-KW"/>
</dbReference>
<dbReference type="AlphaFoldDB" id="A0A167SKJ4"/>
<evidence type="ECO:0000256" key="3">
    <source>
        <dbReference type="ARBA" id="ARBA00023125"/>
    </source>
</evidence>
<dbReference type="Pfam" id="PF04082">
    <property type="entry name" value="Fungal_trans"/>
    <property type="match status" value="1"/>
</dbReference>
<organism evidence="8 9">
    <name type="scientific">Niveomyces insectorum RCEF 264</name>
    <dbReference type="NCBI Taxonomy" id="1081102"/>
    <lineage>
        <taxon>Eukaryota</taxon>
        <taxon>Fungi</taxon>
        <taxon>Dikarya</taxon>
        <taxon>Ascomycota</taxon>
        <taxon>Pezizomycotina</taxon>
        <taxon>Sordariomycetes</taxon>
        <taxon>Hypocreomycetidae</taxon>
        <taxon>Hypocreales</taxon>
        <taxon>Cordycipitaceae</taxon>
        <taxon>Niveomyces</taxon>
    </lineage>
</organism>
<evidence type="ECO:0000256" key="4">
    <source>
        <dbReference type="ARBA" id="ARBA00023163"/>
    </source>
</evidence>
<dbReference type="InterPro" id="IPR007219">
    <property type="entry name" value="XnlR_reg_dom"/>
</dbReference>
<keyword evidence="9" id="KW-1185">Reference proteome</keyword>
<dbReference type="GO" id="GO:0005634">
    <property type="term" value="C:nucleus"/>
    <property type="evidence" value="ECO:0007669"/>
    <property type="project" value="UniProtKB-SubCell"/>
</dbReference>
<proteinExistence type="predicted"/>
<keyword evidence="3" id="KW-0238">DNA-binding</keyword>
<evidence type="ECO:0000256" key="6">
    <source>
        <dbReference type="SAM" id="MobiDB-lite"/>
    </source>
</evidence>
<evidence type="ECO:0000259" key="7">
    <source>
        <dbReference type="SMART" id="SM00906"/>
    </source>
</evidence>
<evidence type="ECO:0000313" key="9">
    <source>
        <dbReference type="Proteomes" id="UP000076874"/>
    </source>
</evidence>
<dbReference type="STRING" id="1081102.A0A167SKJ4"/>
<reference evidence="8 9" key="1">
    <citation type="journal article" date="2016" name="Genome Biol. Evol.">
        <title>Divergent and convergent evolution of fungal pathogenicity.</title>
        <authorList>
            <person name="Shang Y."/>
            <person name="Xiao G."/>
            <person name="Zheng P."/>
            <person name="Cen K."/>
            <person name="Zhan S."/>
            <person name="Wang C."/>
        </authorList>
    </citation>
    <scope>NUCLEOTIDE SEQUENCE [LARGE SCALE GENOMIC DNA]</scope>
    <source>
        <strain evidence="8 9">RCEF 264</strain>
    </source>
</reference>
<dbReference type="CDD" id="cd12148">
    <property type="entry name" value="fungal_TF_MHR"/>
    <property type="match status" value="1"/>
</dbReference>
<gene>
    <name evidence="8" type="ORF">SPI_05902</name>
</gene>
<name>A0A167SKJ4_9HYPO</name>
<evidence type="ECO:0000313" key="8">
    <source>
        <dbReference type="EMBL" id="OAA59704.1"/>
    </source>
</evidence>
<evidence type="ECO:0000256" key="5">
    <source>
        <dbReference type="ARBA" id="ARBA00023242"/>
    </source>
</evidence>
<keyword evidence="2" id="KW-0805">Transcription regulation</keyword>
<dbReference type="Proteomes" id="UP000076874">
    <property type="component" value="Unassembled WGS sequence"/>
</dbReference>
<dbReference type="InterPro" id="IPR050987">
    <property type="entry name" value="AtrR-like"/>
</dbReference>
<feature type="region of interest" description="Disordered" evidence="6">
    <location>
        <begin position="1"/>
        <end position="24"/>
    </location>
</feature>
<comment type="caution">
    <text evidence="8">The sequence shown here is derived from an EMBL/GenBank/DDBJ whole genome shotgun (WGS) entry which is preliminary data.</text>
</comment>
<keyword evidence="4" id="KW-0804">Transcription</keyword>
<sequence length="623" mass="68753">MNVKAPVPAQDTGSSSSSVAASPCASSGTVNDGAGIAGVTAGKPVTAKVGTETPRAAFGEMHFAGYELGNISSHFGIPLFSVHGREWIKARTGVDVGSRILCPRNTRPGMHHMMPSMLAGFVPPSNNLDLPPRPVVERYLDTFWKSKFRLVFPVIDQVLFAQTIDAAYEKRGHAGMDDYEAAVTSLNPITAKASIFSFLAVLAVARFEFRGLRPGIDGDACASKAQHLVAFVLHETNVAAMQTVMMLTLYSLFIGEVDTAIKTHAIACRMLFMLGGHLALPSPPPNAPDEDNDDLGASSGRCSWRTRVHLRNVFWLCYTFDKNIALRTGQPPCLEDAHCDLTLPQHYADLAHRLEALFDETGDPNTSVNGGVLSDSTSTPWLPGDLRLSVIKSKTYRMLYSADALRKPDADLVHDIRELDEELERWRLSVPAHMRPQLFYAHTQPPKFEGNLARTQMLHRTVLHFEYHYLIATIHRAVGRCRAWGADGIAGNGVEVKGLESSLLLSVEASRATIFYLRLAIDTLFEDAFWLVFSYPMSAILTLFGNIMMYPLDPRSSEDLRLLNLAPDLLKQIQPREWTPRELTNIRMVESFVDELIRLGSLAISKAKAAQNQMHDAEATVLQ</sequence>
<feature type="domain" description="Xylanolytic transcriptional activator regulatory" evidence="7">
    <location>
        <begin position="260"/>
        <end position="350"/>
    </location>
</feature>
<keyword evidence="5" id="KW-0539">Nucleus</keyword>
<dbReference type="GO" id="GO:0003700">
    <property type="term" value="F:DNA-binding transcription factor activity"/>
    <property type="evidence" value="ECO:0007669"/>
    <property type="project" value="InterPro"/>
</dbReference>
<dbReference type="PANTHER" id="PTHR46910:SF37">
    <property type="entry name" value="ZN(II)2CYS6 TRANSCRIPTION FACTOR (EUROFUNG)"/>
    <property type="match status" value="1"/>
</dbReference>
<dbReference type="SMART" id="SM00906">
    <property type="entry name" value="Fungal_trans"/>
    <property type="match status" value="1"/>
</dbReference>
<accession>A0A167SKJ4</accession>
<evidence type="ECO:0000256" key="1">
    <source>
        <dbReference type="ARBA" id="ARBA00004123"/>
    </source>
</evidence>
<protein>
    <submittedName>
        <fullName evidence="8">C6 zinc finger domain containing protein</fullName>
    </submittedName>
</protein>
<dbReference type="EMBL" id="AZHD01000010">
    <property type="protein sequence ID" value="OAA59704.1"/>
    <property type="molecule type" value="Genomic_DNA"/>
</dbReference>
<dbReference type="PANTHER" id="PTHR46910">
    <property type="entry name" value="TRANSCRIPTION FACTOR PDR1"/>
    <property type="match status" value="1"/>
</dbReference>